<evidence type="ECO:0000313" key="2">
    <source>
        <dbReference type="Proteomes" id="UP000326554"/>
    </source>
</evidence>
<comment type="caution">
    <text evidence="1">The sequence shown here is derived from an EMBL/GenBank/DDBJ whole genome shotgun (WGS) entry which is preliminary data.</text>
</comment>
<gene>
    <name evidence="1" type="ORF">F3S47_01610</name>
</gene>
<evidence type="ECO:0000313" key="1">
    <source>
        <dbReference type="EMBL" id="KAA9009986.1"/>
    </source>
</evidence>
<dbReference type="Proteomes" id="UP000326554">
    <property type="component" value="Unassembled WGS sequence"/>
</dbReference>
<name>A0A5J5GNM7_9RHOB</name>
<accession>A0A5J5GNM7</accession>
<keyword evidence="2" id="KW-1185">Reference proteome</keyword>
<dbReference type="EMBL" id="VYQE01000001">
    <property type="protein sequence ID" value="KAA9009986.1"/>
    <property type="molecule type" value="Genomic_DNA"/>
</dbReference>
<organism evidence="1 2">
    <name type="scientific">Histidinibacterium aquaticum</name>
    <dbReference type="NCBI Taxonomy" id="2613962"/>
    <lineage>
        <taxon>Bacteria</taxon>
        <taxon>Pseudomonadati</taxon>
        <taxon>Pseudomonadota</taxon>
        <taxon>Alphaproteobacteria</taxon>
        <taxon>Rhodobacterales</taxon>
        <taxon>Paracoccaceae</taxon>
        <taxon>Histidinibacterium</taxon>
    </lineage>
</organism>
<reference evidence="1 2" key="1">
    <citation type="submission" date="2019-09" db="EMBL/GenBank/DDBJ databases">
        <authorList>
            <person name="Park J.-S."/>
            <person name="Choi H.-J."/>
        </authorList>
    </citation>
    <scope>NUCLEOTIDE SEQUENCE [LARGE SCALE GENOMIC DNA]</scope>
    <source>
        <strain evidence="1 2">176SS1-4</strain>
    </source>
</reference>
<sequence length="145" mass="16248">MTAQRSRIAALALMEKIGRYEMVEEAKRLGELRQMSSALRKDSDALQAKLVNETSDVPLEAQPYLSGFIRSVRSEAADCLDRAGKIDAEAEGLEERVLEAFRNLKTVQIALERTRHEALLAKRAAEDAKTDDLNSFAYGTHRRRG</sequence>
<dbReference type="RefSeq" id="WP_150443471.1">
    <property type="nucleotide sequence ID" value="NZ_VYQE01000001.1"/>
</dbReference>
<dbReference type="AlphaFoldDB" id="A0A5J5GNM7"/>
<proteinExistence type="predicted"/>
<evidence type="ECO:0008006" key="3">
    <source>
        <dbReference type="Google" id="ProtNLM"/>
    </source>
</evidence>
<protein>
    <recommendedName>
        <fullName evidence="3">Flagellar FliJ protein</fullName>
    </recommendedName>
</protein>